<dbReference type="GO" id="GO:0030154">
    <property type="term" value="P:cell differentiation"/>
    <property type="evidence" value="ECO:0007669"/>
    <property type="project" value="TreeGrafter"/>
</dbReference>
<dbReference type="GO" id="GO:0004879">
    <property type="term" value="F:nuclear receptor activity"/>
    <property type="evidence" value="ECO:0007669"/>
    <property type="project" value="TreeGrafter"/>
</dbReference>
<name>A0A914XRF0_9BILA</name>
<dbReference type="PROSITE" id="PS51843">
    <property type="entry name" value="NR_LBD"/>
    <property type="match status" value="1"/>
</dbReference>
<evidence type="ECO:0000313" key="11">
    <source>
        <dbReference type="WBParaSite" id="PSU_v2.g1057.t1"/>
    </source>
</evidence>
<evidence type="ECO:0000256" key="1">
    <source>
        <dbReference type="ARBA" id="ARBA00005993"/>
    </source>
</evidence>
<keyword evidence="3" id="KW-0863">Zinc-finger</keyword>
<keyword evidence="8" id="KW-0675">Receptor</keyword>
<dbReference type="Gene3D" id="1.10.565.10">
    <property type="entry name" value="Retinoid X Receptor"/>
    <property type="match status" value="2"/>
</dbReference>
<keyword evidence="10" id="KW-1185">Reference proteome</keyword>
<keyword evidence="2" id="KW-0479">Metal-binding</keyword>
<evidence type="ECO:0000313" key="10">
    <source>
        <dbReference type="Proteomes" id="UP000887577"/>
    </source>
</evidence>
<keyword evidence="6" id="KW-0238">DNA-binding</keyword>
<evidence type="ECO:0000256" key="7">
    <source>
        <dbReference type="ARBA" id="ARBA00023163"/>
    </source>
</evidence>
<evidence type="ECO:0000256" key="4">
    <source>
        <dbReference type="ARBA" id="ARBA00022833"/>
    </source>
</evidence>
<evidence type="ECO:0000256" key="5">
    <source>
        <dbReference type="ARBA" id="ARBA00023015"/>
    </source>
</evidence>
<dbReference type="Proteomes" id="UP000887577">
    <property type="component" value="Unplaced"/>
</dbReference>
<reference evidence="11" key="1">
    <citation type="submission" date="2022-11" db="UniProtKB">
        <authorList>
            <consortium name="WormBaseParasite"/>
        </authorList>
    </citation>
    <scope>IDENTIFICATION</scope>
</reference>
<dbReference type="GO" id="GO:0000978">
    <property type="term" value="F:RNA polymerase II cis-regulatory region sequence-specific DNA binding"/>
    <property type="evidence" value="ECO:0007669"/>
    <property type="project" value="TreeGrafter"/>
</dbReference>
<dbReference type="InterPro" id="IPR035500">
    <property type="entry name" value="NHR-like_dom_sf"/>
</dbReference>
<dbReference type="GO" id="GO:0045944">
    <property type="term" value="P:positive regulation of transcription by RNA polymerase II"/>
    <property type="evidence" value="ECO:0007669"/>
    <property type="project" value="TreeGrafter"/>
</dbReference>
<dbReference type="GO" id="GO:0000122">
    <property type="term" value="P:negative regulation of transcription by RNA polymerase II"/>
    <property type="evidence" value="ECO:0007669"/>
    <property type="project" value="TreeGrafter"/>
</dbReference>
<dbReference type="SUPFAM" id="SSF48508">
    <property type="entry name" value="Nuclear receptor ligand-binding domain"/>
    <property type="match status" value="1"/>
</dbReference>
<evidence type="ECO:0000256" key="2">
    <source>
        <dbReference type="ARBA" id="ARBA00022723"/>
    </source>
</evidence>
<sequence length="179" mass="20799">MQELVDANRILKTPMNVACNVPSDAEISFLDVVRITDLAMRRIISMVKMLSFFNEQTQSDKIAILKGSLSELLILRGVMVFDPVRDVWRHDIYQGSKEILLNFDILKKTPEQKHYAEHKKYLETQCSETESRQAYDSLLRKLVDLHELNQSLLRIYSSVNPNDLDPLLKELFDIYPLSK</sequence>
<dbReference type="PANTHER" id="PTHR24082:SF283">
    <property type="entry name" value="NUCLEAR HORMONE RECEPTOR HR96"/>
    <property type="match status" value="1"/>
</dbReference>
<organism evidence="10 11">
    <name type="scientific">Panagrolaimus superbus</name>
    <dbReference type="NCBI Taxonomy" id="310955"/>
    <lineage>
        <taxon>Eukaryota</taxon>
        <taxon>Metazoa</taxon>
        <taxon>Ecdysozoa</taxon>
        <taxon>Nematoda</taxon>
        <taxon>Chromadorea</taxon>
        <taxon>Rhabditida</taxon>
        <taxon>Tylenchina</taxon>
        <taxon>Panagrolaimomorpha</taxon>
        <taxon>Panagrolaimoidea</taxon>
        <taxon>Panagrolaimidae</taxon>
        <taxon>Panagrolaimus</taxon>
    </lineage>
</organism>
<evidence type="ECO:0000256" key="6">
    <source>
        <dbReference type="ARBA" id="ARBA00023125"/>
    </source>
</evidence>
<evidence type="ECO:0000256" key="3">
    <source>
        <dbReference type="ARBA" id="ARBA00022771"/>
    </source>
</evidence>
<dbReference type="GO" id="GO:0008270">
    <property type="term" value="F:zinc ion binding"/>
    <property type="evidence" value="ECO:0007669"/>
    <property type="project" value="UniProtKB-KW"/>
</dbReference>
<proteinExistence type="inferred from homology"/>
<keyword evidence="4" id="KW-0862">Zinc</keyword>
<dbReference type="AlphaFoldDB" id="A0A914XRF0"/>
<protein>
    <submittedName>
        <fullName evidence="11">NR LBD domain-containing protein</fullName>
    </submittedName>
</protein>
<dbReference type="InterPro" id="IPR050234">
    <property type="entry name" value="Nuclear_hormone_rcpt_NR1"/>
</dbReference>
<keyword evidence="5" id="KW-0805">Transcription regulation</keyword>
<dbReference type="WBParaSite" id="PSU_v2.g1057.t1">
    <property type="protein sequence ID" value="PSU_v2.g1057.t1"/>
    <property type="gene ID" value="PSU_v2.g1057"/>
</dbReference>
<dbReference type="PANTHER" id="PTHR24082">
    <property type="entry name" value="NUCLEAR HORMONE RECEPTOR"/>
    <property type="match status" value="1"/>
</dbReference>
<evidence type="ECO:0000259" key="9">
    <source>
        <dbReference type="PROSITE" id="PS51843"/>
    </source>
</evidence>
<feature type="domain" description="NR LBD" evidence="9">
    <location>
        <begin position="1"/>
        <end position="179"/>
    </location>
</feature>
<accession>A0A914XRF0</accession>
<evidence type="ECO:0000256" key="8">
    <source>
        <dbReference type="ARBA" id="ARBA00023170"/>
    </source>
</evidence>
<comment type="similarity">
    <text evidence="1">Belongs to the nuclear hormone receptor family.</text>
</comment>
<keyword evidence="7" id="KW-0804">Transcription</keyword>
<dbReference type="InterPro" id="IPR000536">
    <property type="entry name" value="Nucl_hrmn_rcpt_lig-bd"/>
</dbReference>